<feature type="active site" description="Proton donor" evidence="19">
    <location>
        <position position="255"/>
    </location>
</feature>
<dbReference type="NCBIfam" id="NF000755">
    <property type="entry name" value="PRK00046.1"/>
    <property type="match status" value="1"/>
</dbReference>
<dbReference type="PANTHER" id="PTHR21071">
    <property type="entry name" value="UDP-N-ACETYLENOLPYRUVOYLGLUCOSAMINE REDUCTASE"/>
    <property type="match status" value="1"/>
</dbReference>
<evidence type="ECO:0000256" key="1">
    <source>
        <dbReference type="ARBA" id="ARBA00001974"/>
    </source>
</evidence>
<evidence type="ECO:0000256" key="10">
    <source>
        <dbReference type="ARBA" id="ARBA00022827"/>
    </source>
</evidence>
<evidence type="ECO:0000256" key="14">
    <source>
        <dbReference type="ARBA" id="ARBA00023002"/>
    </source>
</evidence>
<dbReference type="InterPro" id="IPR011601">
    <property type="entry name" value="MurB_C"/>
</dbReference>
<comment type="catalytic activity">
    <reaction evidence="18 19">
        <text>UDP-N-acetyl-alpha-D-muramate + NADP(+) = UDP-N-acetyl-3-O-(1-carboxyvinyl)-alpha-D-glucosamine + NADPH + H(+)</text>
        <dbReference type="Rhea" id="RHEA:12248"/>
        <dbReference type="ChEBI" id="CHEBI:15378"/>
        <dbReference type="ChEBI" id="CHEBI:57783"/>
        <dbReference type="ChEBI" id="CHEBI:58349"/>
        <dbReference type="ChEBI" id="CHEBI:68483"/>
        <dbReference type="ChEBI" id="CHEBI:70757"/>
        <dbReference type="EC" id="1.3.1.98"/>
    </reaction>
</comment>
<evidence type="ECO:0000256" key="5">
    <source>
        <dbReference type="ARBA" id="ARBA00012518"/>
    </source>
</evidence>
<dbReference type="GO" id="GO:0008762">
    <property type="term" value="F:UDP-N-acetylmuramate dehydrogenase activity"/>
    <property type="evidence" value="ECO:0007669"/>
    <property type="project" value="UniProtKB-UniRule"/>
</dbReference>
<dbReference type="Gene3D" id="3.90.78.10">
    <property type="entry name" value="UDP-N-acetylenolpyruvoylglucosamine reductase, C-terminal domain"/>
    <property type="match status" value="1"/>
</dbReference>
<accession>A0A2V1INW1</accession>
<evidence type="ECO:0000256" key="3">
    <source>
        <dbReference type="ARBA" id="ARBA00004496"/>
    </source>
</evidence>
<dbReference type="InterPro" id="IPR036635">
    <property type="entry name" value="MurB_C_sf"/>
</dbReference>
<feature type="domain" description="FAD-binding PCMH-type" evidence="20">
    <location>
        <begin position="34"/>
        <end position="205"/>
    </location>
</feature>
<comment type="pathway">
    <text evidence="4 19">Cell wall biogenesis; peptidoglycan biosynthesis.</text>
</comment>
<organism evidence="21 22">
    <name type="scientific">Duncaniella muris</name>
    <dbReference type="NCBI Taxonomy" id="2094150"/>
    <lineage>
        <taxon>Bacteria</taxon>
        <taxon>Pseudomonadati</taxon>
        <taxon>Bacteroidota</taxon>
        <taxon>Bacteroidia</taxon>
        <taxon>Bacteroidales</taxon>
        <taxon>Muribaculaceae</taxon>
        <taxon>Duncaniella</taxon>
    </lineage>
</organism>
<evidence type="ECO:0000256" key="4">
    <source>
        <dbReference type="ARBA" id="ARBA00004752"/>
    </source>
</evidence>
<dbReference type="SUPFAM" id="SSF56194">
    <property type="entry name" value="Uridine diphospho-N-Acetylenolpyruvylglucosamine reductase, MurB, C-terminal domain"/>
    <property type="match status" value="1"/>
</dbReference>
<dbReference type="InterPro" id="IPR016167">
    <property type="entry name" value="FAD-bd_PCMH_sub1"/>
</dbReference>
<dbReference type="InterPro" id="IPR016166">
    <property type="entry name" value="FAD-bd_PCMH"/>
</dbReference>
<evidence type="ECO:0000256" key="13">
    <source>
        <dbReference type="ARBA" id="ARBA00022984"/>
    </source>
</evidence>
<dbReference type="Pfam" id="PF02873">
    <property type="entry name" value="MurB_C"/>
    <property type="match status" value="1"/>
</dbReference>
<keyword evidence="9 19" id="KW-0285">Flavoprotein</keyword>
<sequence>MSYRLRRAHVTNNSSDMIRTLDNYNLTAHNTFAMNVKCSEFMEYTKADDIPFIISSIRKGVEKFHIGAGSNLLFTGDFPGIILHSAIKGIEILSETAEEVIVRAGAGETMDELILWACRRGLWGIENLSGIPGEVGASAVQNVGAYGAEAADSIVAVHAYDEVEEEFVTFTTDECHYAYRDSVFKQADFKKRYIIHAVDYRLSPIPAPDLSYPALKSHFEGFDESTLSPSDIRKAIIEIRNSKLPDPVKVPSAGSFFKNPVISEELFAEIRAKEAPAEPPHYKVSDGYKIPAAWLIDRCGWKGYRDGNIGVWHLQPLVIVNPDRQASPEEVISLETRIIDSVKQRFGIKLTPEVEHI</sequence>
<dbReference type="Proteomes" id="UP000244905">
    <property type="component" value="Unassembled WGS sequence"/>
</dbReference>
<dbReference type="AlphaFoldDB" id="A0A2V1INW1"/>
<keyword evidence="12 19" id="KW-0133">Cell shape</keyword>
<dbReference type="InterPro" id="IPR003170">
    <property type="entry name" value="MurB"/>
</dbReference>
<dbReference type="EC" id="1.3.1.98" evidence="5 19"/>
<dbReference type="HAMAP" id="MF_00037">
    <property type="entry name" value="MurB"/>
    <property type="match status" value="1"/>
</dbReference>
<dbReference type="NCBIfam" id="TIGR00179">
    <property type="entry name" value="murB"/>
    <property type="match status" value="1"/>
</dbReference>
<evidence type="ECO:0000256" key="7">
    <source>
        <dbReference type="ARBA" id="ARBA00022490"/>
    </source>
</evidence>
<evidence type="ECO:0000256" key="9">
    <source>
        <dbReference type="ARBA" id="ARBA00022630"/>
    </source>
</evidence>
<comment type="subcellular location">
    <subcellularLocation>
        <location evidence="3 19">Cytoplasm</location>
    </subcellularLocation>
</comment>
<evidence type="ECO:0000313" key="21">
    <source>
        <dbReference type="EMBL" id="PWB02809.1"/>
    </source>
</evidence>
<keyword evidence="11 19" id="KW-0521">NADP</keyword>
<dbReference type="InterPro" id="IPR036318">
    <property type="entry name" value="FAD-bd_PCMH-like_sf"/>
</dbReference>
<evidence type="ECO:0000256" key="17">
    <source>
        <dbReference type="ARBA" id="ARBA00031026"/>
    </source>
</evidence>
<comment type="cofactor">
    <cofactor evidence="1 19">
        <name>FAD</name>
        <dbReference type="ChEBI" id="CHEBI:57692"/>
    </cofactor>
</comment>
<dbReference type="GO" id="GO:0071949">
    <property type="term" value="F:FAD binding"/>
    <property type="evidence" value="ECO:0007669"/>
    <property type="project" value="InterPro"/>
</dbReference>
<dbReference type="PROSITE" id="PS51387">
    <property type="entry name" value="FAD_PCMH"/>
    <property type="match status" value="1"/>
</dbReference>
<keyword evidence="8 19" id="KW-0132">Cell division</keyword>
<comment type="caution">
    <text evidence="21">The sequence shown here is derived from an EMBL/GenBank/DDBJ whole genome shotgun (WGS) entry which is preliminary data.</text>
</comment>
<evidence type="ECO:0000256" key="15">
    <source>
        <dbReference type="ARBA" id="ARBA00023306"/>
    </source>
</evidence>
<name>A0A2V1INW1_9BACT</name>
<gene>
    <name evidence="19" type="primary">murB</name>
    <name evidence="21" type="ORF">C5O23_05105</name>
</gene>
<evidence type="ECO:0000256" key="6">
    <source>
        <dbReference type="ARBA" id="ARBA00015188"/>
    </source>
</evidence>
<evidence type="ECO:0000256" key="2">
    <source>
        <dbReference type="ARBA" id="ARBA00003921"/>
    </source>
</evidence>
<dbReference type="PANTHER" id="PTHR21071:SF4">
    <property type="entry name" value="UDP-N-ACETYLENOLPYRUVOYLGLUCOSAMINE REDUCTASE"/>
    <property type="match status" value="1"/>
</dbReference>
<dbReference type="SUPFAM" id="SSF56176">
    <property type="entry name" value="FAD-binding/transporter-associated domain-like"/>
    <property type="match status" value="1"/>
</dbReference>
<comment type="function">
    <text evidence="2 19">Cell wall formation.</text>
</comment>
<keyword evidence="14 19" id="KW-0560">Oxidoreductase</keyword>
<dbReference type="GO" id="GO:0009252">
    <property type="term" value="P:peptidoglycan biosynthetic process"/>
    <property type="evidence" value="ECO:0007669"/>
    <property type="project" value="UniProtKB-UniRule"/>
</dbReference>
<dbReference type="UniPathway" id="UPA00219"/>
<evidence type="ECO:0000256" key="11">
    <source>
        <dbReference type="ARBA" id="ARBA00022857"/>
    </source>
</evidence>
<reference evidence="22" key="1">
    <citation type="submission" date="2018-02" db="EMBL/GenBank/DDBJ databases">
        <authorList>
            <person name="Clavel T."/>
            <person name="Strowig T."/>
        </authorList>
    </citation>
    <scope>NUCLEOTIDE SEQUENCE [LARGE SCALE GENOMIC DNA]</scope>
    <source>
        <strain evidence="22">DSM 103720</strain>
    </source>
</reference>
<evidence type="ECO:0000256" key="19">
    <source>
        <dbReference type="HAMAP-Rule" id="MF_00037"/>
    </source>
</evidence>
<keyword evidence="7 19" id="KW-0963">Cytoplasm</keyword>
<evidence type="ECO:0000256" key="12">
    <source>
        <dbReference type="ARBA" id="ARBA00022960"/>
    </source>
</evidence>
<dbReference type="Gene3D" id="3.30.43.10">
    <property type="entry name" value="Uridine Diphospho-n-acetylenolpyruvylglucosamine Reductase, domain 2"/>
    <property type="match status" value="1"/>
</dbReference>
<evidence type="ECO:0000256" key="8">
    <source>
        <dbReference type="ARBA" id="ARBA00022618"/>
    </source>
</evidence>
<keyword evidence="16 19" id="KW-0961">Cell wall biogenesis/degradation</keyword>
<evidence type="ECO:0000313" key="22">
    <source>
        <dbReference type="Proteomes" id="UP000244905"/>
    </source>
</evidence>
<evidence type="ECO:0000256" key="18">
    <source>
        <dbReference type="ARBA" id="ARBA00048914"/>
    </source>
</evidence>
<dbReference type="InterPro" id="IPR006094">
    <property type="entry name" value="Oxid_FAD_bind_N"/>
</dbReference>
<dbReference type="EMBL" id="PUEC01000009">
    <property type="protein sequence ID" value="PWB02809.1"/>
    <property type="molecule type" value="Genomic_DNA"/>
</dbReference>
<evidence type="ECO:0000259" key="20">
    <source>
        <dbReference type="PROSITE" id="PS51387"/>
    </source>
</evidence>
<keyword evidence="10 19" id="KW-0274">FAD</keyword>
<dbReference type="GO" id="GO:0005829">
    <property type="term" value="C:cytosol"/>
    <property type="evidence" value="ECO:0007669"/>
    <property type="project" value="TreeGrafter"/>
</dbReference>
<keyword evidence="15 19" id="KW-0131">Cell cycle</keyword>
<dbReference type="InterPro" id="IPR016169">
    <property type="entry name" value="FAD-bd_PCMH_sub2"/>
</dbReference>
<dbReference type="GO" id="GO:0051301">
    <property type="term" value="P:cell division"/>
    <property type="evidence" value="ECO:0007669"/>
    <property type="project" value="UniProtKB-KW"/>
</dbReference>
<dbReference type="Pfam" id="PF01565">
    <property type="entry name" value="FAD_binding_4"/>
    <property type="match status" value="1"/>
</dbReference>
<feature type="active site" evidence="19">
    <location>
        <position position="180"/>
    </location>
</feature>
<keyword evidence="22" id="KW-1185">Reference proteome</keyword>
<dbReference type="Gene3D" id="3.30.465.10">
    <property type="match status" value="1"/>
</dbReference>
<comment type="similarity">
    <text evidence="19">Belongs to the MurB family.</text>
</comment>
<protein>
    <recommendedName>
        <fullName evidence="6 19">UDP-N-acetylenolpyruvoylglucosamine reductase</fullName>
        <ecNumber evidence="5 19">1.3.1.98</ecNumber>
    </recommendedName>
    <alternativeName>
        <fullName evidence="17 19">UDP-N-acetylmuramate dehydrogenase</fullName>
    </alternativeName>
</protein>
<dbReference type="GO" id="GO:0008360">
    <property type="term" value="P:regulation of cell shape"/>
    <property type="evidence" value="ECO:0007669"/>
    <property type="project" value="UniProtKB-KW"/>
</dbReference>
<proteinExistence type="inferred from homology"/>
<keyword evidence="13 19" id="KW-0573">Peptidoglycan synthesis</keyword>
<dbReference type="GO" id="GO:0071555">
    <property type="term" value="P:cell wall organization"/>
    <property type="evidence" value="ECO:0007669"/>
    <property type="project" value="UniProtKB-KW"/>
</dbReference>
<evidence type="ECO:0000256" key="16">
    <source>
        <dbReference type="ARBA" id="ARBA00023316"/>
    </source>
</evidence>
<feature type="active site" evidence="19">
    <location>
        <position position="353"/>
    </location>
</feature>